<dbReference type="OrthoDB" id="9782229at2"/>
<dbReference type="InterPro" id="IPR006665">
    <property type="entry name" value="OmpA-like"/>
</dbReference>
<dbReference type="SUPFAM" id="SSF103088">
    <property type="entry name" value="OmpA-like"/>
    <property type="match status" value="1"/>
</dbReference>
<dbReference type="Pfam" id="PF00691">
    <property type="entry name" value="OmpA"/>
    <property type="match status" value="1"/>
</dbReference>
<dbReference type="Gene3D" id="3.30.1330.60">
    <property type="entry name" value="OmpA-like domain"/>
    <property type="match status" value="1"/>
</dbReference>
<comment type="subcellular location">
    <subcellularLocation>
        <location evidence="1">Cell outer membrane</location>
    </subcellularLocation>
</comment>
<organism evidence="7 8">
    <name type="scientific">Winogradskyella wandonensis</name>
    <dbReference type="NCBI Taxonomy" id="1442586"/>
    <lineage>
        <taxon>Bacteria</taxon>
        <taxon>Pseudomonadati</taxon>
        <taxon>Bacteroidota</taxon>
        <taxon>Flavobacteriia</taxon>
        <taxon>Flavobacteriales</taxon>
        <taxon>Flavobacteriaceae</taxon>
        <taxon>Winogradskyella</taxon>
    </lineage>
</organism>
<sequence length="367" mass="41190">MKKKLLLVCFLASVVFSYAQDLPSNPTPGKCYVKCITKDTFKEVTETYQSSPEYTTLKVQPATYKTVEERVLVKEASKRYEYIPAVYETVEVSYVKKEDASRLNVIPATFSTASKTYETYPKTSGWEYKILEDCPSVNKDDCVAACFVEYPAQFREVSYTTLASDAKTTNEPVPGRNATYSKRVVKTPARVNEIEIPAEYKTITRQVVDTPARAIPTTVPSQSATITRTVLDKKGGISSWEEVDCELLDPNVLPVFYELGSARLTAASKKTIDETLLPMMRDSKVNVEIMSHTDSRGNDDFNQSLSQQRAQSVVNYLVSKGISRSRLTARGFGETRLTNRCSNGVDCSEAQHQRNRRTEFRVVNATN</sequence>
<keyword evidence="2 4" id="KW-0472">Membrane</keyword>
<evidence type="ECO:0000256" key="3">
    <source>
        <dbReference type="ARBA" id="ARBA00023237"/>
    </source>
</evidence>
<evidence type="ECO:0000256" key="1">
    <source>
        <dbReference type="ARBA" id="ARBA00004442"/>
    </source>
</evidence>
<gene>
    <name evidence="7" type="ORF">DFQ05_0211</name>
</gene>
<keyword evidence="8" id="KW-1185">Reference proteome</keyword>
<reference evidence="7 8" key="1">
    <citation type="journal article" date="2015" name="Stand. Genomic Sci.">
        <title>Genomic Encyclopedia of Bacterial and Archaeal Type Strains, Phase III: the genomes of soil and plant-associated and newly described type strains.</title>
        <authorList>
            <person name="Whitman W.B."/>
            <person name="Woyke T."/>
            <person name="Klenk H.P."/>
            <person name="Zhou Y."/>
            <person name="Lilburn T.G."/>
            <person name="Beck B.J."/>
            <person name="De Vos P."/>
            <person name="Vandamme P."/>
            <person name="Eisen J.A."/>
            <person name="Garrity G."/>
            <person name="Hugenholtz P."/>
            <person name="Kyrpides N.C."/>
        </authorList>
    </citation>
    <scope>NUCLEOTIDE SEQUENCE [LARGE SCALE GENOMIC DNA]</scope>
    <source>
        <strain evidence="7 8">CECT 8445</strain>
    </source>
</reference>
<feature type="chain" id="PRO_5020534792" evidence="5">
    <location>
        <begin position="20"/>
        <end position="367"/>
    </location>
</feature>
<dbReference type="PANTHER" id="PTHR30329:SF21">
    <property type="entry name" value="LIPOPROTEIN YIAD-RELATED"/>
    <property type="match status" value="1"/>
</dbReference>
<keyword evidence="5" id="KW-0732">Signal</keyword>
<evidence type="ECO:0000259" key="6">
    <source>
        <dbReference type="PROSITE" id="PS51123"/>
    </source>
</evidence>
<dbReference type="GO" id="GO:0009279">
    <property type="term" value="C:cell outer membrane"/>
    <property type="evidence" value="ECO:0007669"/>
    <property type="project" value="UniProtKB-SubCell"/>
</dbReference>
<name>A0A4V2PU13_9FLAO</name>
<dbReference type="PROSITE" id="PS51123">
    <property type="entry name" value="OMPA_2"/>
    <property type="match status" value="1"/>
</dbReference>
<dbReference type="RefSeq" id="WP_132702687.1">
    <property type="nucleotide sequence ID" value="NZ_SMGI01000001.1"/>
</dbReference>
<evidence type="ECO:0000313" key="7">
    <source>
        <dbReference type="EMBL" id="TCK68701.1"/>
    </source>
</evidence>
<feature type="domain" description="OmpA-like" evidence="6">
    <location>
        <begin position="244"/>
        <end position="366"/>
    </location>
</feature>
<dbReference type="AlphaFoldDB" id="A0A4V2PU13"/>
<keyword evidence="3" id="KW-0998">Cell outer membrane</keyword>
<dbReference type="EMBL" id="SMGI01000001">
    <property type="protein sequence ID" value="TCK68701.1"/>
    <property type="molecule type" value="Genomic_DNA"/>
</dbReference>
<dbReference type="CDD" id="cd07185">
    <property type="entry name" value="OmpA_C-like"/>
    <property type="match status" value="1"/>
</dbReference>
<dbReference type="InterPro" id="IPR006664">
    <property type="entry name" value="OMP_bac"/>
</dbReference>
<evidence type="ECO:0000256" key="4">
    <source>
        <dbReference type="PROSITE-ProRule" id="PRU00473"/>
    </source>
</evidence>
<evidence type="ECO:0000256" key="2">
    <source>
        <dbReference type="ARBA" id="ARBA00023136"/>
    </source>
</evidence>
<dbReference type="PRINTS" id="PR01021">
    <property type="entry name" value="OMPADOMAIN"/>
</dbReference>
<proteinExistence type="predicted"/>
<feature type="signal peptide" evidence="5">
    <location>
        <begin position="1"/>
        <end position="19"/>
    </location>
</feature>
<protein>
    <submittedName>
        <fullName evidence="7">OmpA family protein</fullName>
    </submittedName>
</protein>
<evidence type="ECO:0000313" key="8">
    <source>
        <dbReference type="Proteomes" id="UP000295714"/>
    </source>
</evidence>
<comment type="caution">
    <text evidence="7">The sequence shown here is derived from an EMBL/GenBank/DDBJ whole genome shotgun (WGS) entry which is preliminary data.</text>
</comment>
<dbReference type="Proteomes" id="UP000295714">
    <property type="component" value="Unassembled WGS sequence"/>
</dbReference>
<accession>A0A4V2PU13</accession>
<dbReference type="InterPro" id="IPR036737">
    <property type="entry name" value="OmpA-like_sf"/>
</dbReference>
<dbReference type="PANTHER" id="PTHR30329">
    <property type="entry name" value="STATOR ELEMENT OF FLAGELLAR MOTOR COMPLEX"/>
    <property type="match status" value="1"/>
</dbReference>
<evidence type="ECO:0000256" key="5">
    <source>
        <dbReference type="SAM" id="SignalP"/>
    </source>
</evidence>
<dbReference type="InterPro" id="IPR050330">
    <property type="entry name" value="Bact_OuterMem_StrucFunc"/>
</dbReference>